<dbReference type="PROSITE" id="PS50850">
    <property type="entry name" value="MFS"/>
    <property type="match status" value="1"/>
</dbReference>
<feature type="transmembrane region" description="Helical" evidence="6">
    <location>
        <begin position="261"/>
        <end position="281"/>
    </location>
</feature>
<keyword evidence="4 6" id="KW-1133">Transmembrane helix</keyword>
<dbReference type="InterPro" id="IPR050189">
    <property type="entry name" value="MFS_Efflux_Transporters"/>
</dbReference>
<name>A0A1T4KDH4_9ACTN</name>
<organism evidence="8 9">
    <name type="scientific">Marinactinospora thermotolerans DSM 45154</name>
    <dbReference type="NCBI Taxonomy" id="1122192"/>
    <lineage>
        <taxon>Bacteria</taxon>
        <taxon>Bacillati</taxon>
        <taxon>Actinomycetota</taxon>
        <taxon>Actinomycetes</taxon>
        <taxon>Streptosporangiales</taxon>
        <taxon>Nocardiopsidaceae</taxon>
        <taxon>Marinactinospora</taxon>
    </lineage>
</organism>
<feature type="transmembrane region" description="Helical" evidence="6">
    <location>
        <begin position="199"/>
        <end position="221"/>
    </location>
</feature>
<dbReference type="InterPro" id="IPR020846">
    <property type="entry name" value="MFS_dom"/>
</dbReference>
<evidence type="ECO:0000313" key="9">
    <source>
        <dbReference type="Proteomes" id="UP000190637"/>
    </source>
</evidence>
<feature type="transmembrane region" description="Helical" evidence="6">
    <location>
        <begin position="40"/>
        <end position="63"/>
    </location>
</feature>
<protein>
    <submittedName>
        <fullName evidence="8">MFS transporter, DHA1 family, putative efflux transporter</fullName>
    </submittedName>
</protein>
<evidence type="ECO:0000256" key="4">
    <source>
        <dbReference type="ARBA" id="ARBA00022989"/>
    </source>
</evidence>
<keyword evidence="3 6" id="KW-0812">Transmembrane</keyword>
<feature type="transmembrane region" description="Helical" evidence="6">
    <location>
        <begin position="313"/>
        <end position="334"/>
    </location>
</feature>
<sequence length="393" mass="38150">MSVRIVPLALGNFAVNTGAYLVSGLLPDIAEATGTTVPSAGLLVTVYALAYAIGAPLWAGLLGPLDRRRVLWAALGVCAVGNLLTALAPGLLWLAGARVVVAIGASVFTPTALVLAADLARPERRGALVALVVTGSALAPVLGVPAGVLLSQHLGAQAVFAVVAVLVLAAAAGIGALPQTPRPPRTSLRSGLAPLGEGALTKVLGVSALAALADSTAYTFVVPLLSGFGGATGQAVGLFLVCYGLAGAAGTSIAGWASDRFGPAVAMGASLTALALGLLALPLTDGAPLPVLLCVVLWGLGAWGVAPAAQARLLQVTPVAVGAASALNVSAIWLGMGLGGTLGGETVEELGTSGLGPVGGAVALGALALALLAARPRRAGLPAALAAPETAGP</sequence>
<gene>
    <name evidence="8" type="ORF">SAMN02745673_00322</name>
</gene>
<evidence type="ECO:0000259" key="7">
    <source>
        <dbReference type="PROSITE" id="PS50850"/>
    </source>
</evidence>
<keyword evidence="9" id="KW-1185">Reference proteome</keyword>
<dbReference type="CDD" id="cd17324">
    <property type="entry name" value="MFS_NepI_like"/>
    <property type="match status" value="1"/>
</dbReference>
<evidence type="ECO:0000256" key="2">
    <source>
        <dbReference type="ARBA" id="ARBA00022475"/>
    </source>
</evidence>
<dbReference type="Proteomes" id="UP000190637">
    <property type="component" value="Unassembled WGS sequence"/>
</dbReference>
<dbReference type="InterPro" id="IPR036259">
    <property type="entry name" value="MFS_trans_sf"/>
</dbReference>
<evidence type="ECO:0000256" key="1">
    <source>
        <dbReference type="ARBA" id="ARBA00004651"/>
    </source>
</evidence>
<dbReference type="PANTHER" id="PTHR43124:SF10">
    <property type="entry name" value="PURINE EFFLUX PUMP PBUE"/>
    <property type="match status" value="1"/>
</dbReference>
<feature type="domain" description="Major facilitator superfamily (MFS) profile" evidence="7">
    <location>
        <begin position="4"/>
        <end position="377"/>
    </location>
</feature>
<proteinExistence type="predicted"/>
<dbReference type="GO" id="GO:0022857">
    <property type="term" value="F:transmembrane transporter activity"/>
    <property type="evidence" value="ECO:0007669"/>
    <property type="project" value="InterPro"/>
</dbReference>
<dbReference type="GO" id="GO:0005886">
    <property type="term" value="C:plasma membrane"/>
    <property type="evidence" value="ECO:0007669"/>
    <property type="project" value="UniProtKB-SubCell"/>
</dbReference>
<keyword evidence="2" id="KW-1003">Cell membrane</keyword>
<dbReference type="EMBL" id="FUWS01000001">
    <property type="protein sequence ID" value="SJZ40417.1"/>
    <property type="molecule type" value="Genomic_DNA"/>
</dbReference>
<keyword evidence="5 6" id="KW-0472">Membrane</keyword>
<comment type="subcellular location">
    <subcellularLocation>
        <location evidence="1">Cell membrane</location>
        <topology evidence="1">Multi-pass membrane protein</topology>
    </subcellularLocation>
</comment>
<feature type="transmembrane region" description="Helical" evidence="6">
    <location>
        <begin position="127"/>
        <end position="150"/>
    </location>
</feature>
<dbReference type="PANTHER" id="PTHR43124">
    <property type="entry name" value="PURINE EFFLUX PUMP PBUE"/>
    <property type="match status" value="1"/>
</dbReference>
<feature type="transmembrane region" description="Helical" evidence="6">
    <location>
        <begin position="70"/>
        <end position="93"/>
    </location>
</feature>
<feature type="transmembrane region" description="Helical" evidence="6">
    <location>
        <begin position="99"/>
        <end position="120"/>
    </location>
</feature>
<dbReference type="InterPro" id="IPR011701">
    <property type="entry name" value="MFS"/>
</dbReference>
<feature type="transmembrane region" description="Helical" evidence="6">
    <location>
        <begin position="287"/>
        <end position="306"/>
    </location>
</feature>
<feature type="transmembrane region" description="Helical" evidence="6">
    <location>
        <begin position="354"/>
        <end position="374"/>
    </location>
</feature>
<feature type="transmembrane region" description="Helical" evidence="6">
    <location>
        <begin position="156"/>
        <end position="178"/>
    </location>
</feature>
<dbReference type="Pfam" id="PF07690">
    <property type="entry name" value="MFS_1"/>
    <property type="match status" value="2"/>
</dbReference>
<evidence type="ECO:0000256" key="5">
    <source>
        <dbReference type="ARBA" id="ARBA00023136"/>
    </source>
</evidence>
<accession>A0A1T4KDH4</accession>
<dbReference type="SUPFAM" id="SSF103473">
    <property type="entry name" value="MFS general substrate transporter"/>
    <property type="match status" value="1"/>
</dbReference>
<feature type="transmembrane region" description="Helical" evidence="6">
    <location>
        <begin position="227"/>
        <end position="249"/>
    </location>
</feature>
<evidence type="ECO:0000256" key="6">
    <source>
        <dbReference type="SAM" id="Phobius"/>
    </source>
</evidence>
<evidence type="ECO:0000256" key="3">
    <source>
        <dbReference type="ARBA" id="ARBA00022692"/>
    </source>
</evidence>
<dbReference type="AlphaFoldDB" id="A0A1T4KDH4"/>
<dbReference type="Gene3D" id="1.20.1250.20">
    <property type="entry name" value="MFS general substrate transporter like domains"/>
    <property type="match status" value="2"/>
</dbReference>
<evidence type="ECO:0000313" key="8">
    <source>
        <dbReference type="EMBL" id="SJZ40417.1"/>
    </source>
</evidence>
<reference evidence="8 9" key="1">
    <citation type="submission" date="2017-02" db="EMBL/GenBank/DDBJ databases">
        <authorList>
            <person name="Peterson S.W."/>
        </authorList>
    </citation>
    <scope>NUCLEOTIDE SEQUENCE [LARGE SCALE GENOMIC DNA]</scope>
    <source>
        <strain evidence="8 9">DSM 45154</strain>
    </source>
</reference>